<evidence type="ECO:0000313" key="1">
    <source>
        <dbReference type="EMBL" id="EEW93634.1"/>
    </source>
</evidence>
<comment type="caution">
    <text evidence="1">The sequence shown here is derived from an EMBL/GenBank/DDBJ whole genome shotgun (WGS) entry which is preliminary data.</text>
</comment>
<gene>
    <name evidence="1" type="ORF">HMPREF0446_00516</name>
</gene>
<organism evidence="1 2">
    <name type="scientific">Granulicatella elegans ATCC 700633</name>
    <dbReference type="NCBI Taxonomy" id="626369"/>
    <lineage>
        <taxon>Bacteria</taxon>
        <taxon>Bacillati</taxon>
        <taxon>Bacillota</taxon>
        <taxon>Bacilli</taxon>
        <taxon>Lactobacillales</taxon>
        <taxon>Carnobacteriaceae</taxon>
        <taxon>Granulicatella</taxon>
    </lineage>
</organism>
<dbReference type="OrthoDB" id="2838760at2"/>
<keyword evidence="2" id="KW-1185">Reference proteome</keyword>
<reference evidence="1" key="2">
    <citation type="submission" date="2011-10" db="EMBL/GenBank/DDBJ databases">
        <title>The Genome Sequence of Granulicatella elegans ATCC 700633.</title>
        <authorList>
            <consortium name="The Broad Institute Genome Sequencing Platform"/>
            <consortium name="The Broad Institute Genome Sequencing Center for Infectious Disease"/>
            <person name="Earl A."/>
            <person name="Ward D."/>
            <person name="Feldgarden M."/>
            <person name="Gevers D."/>
            <person name="Sibley C.D."/>
            <person name="Field T.R."/>
            <person name="Grinwis M."/>
            <person name="Eshaghurshan C.S."/>
            <person name="Surette M.G."/>
            <person name="Young S.K."/>
            <person name="Zeng Q."/>
            <person name="Gargeya S."/>
            <person name="Fitzgerald M."/>
            <person name="Haas B."/>
            <person name="Abouelleil A."/>
            <person name="Alvarado L."/>
            <person name="Arachchi H.M."/>
            <person name="Berlin A."/>
            <person name="Brown A."/>
            <person name="Chapman S.B."/>
            <person name="Chen Z."/>
            <person name="Dunbar C."/>
            <person name="Freedman E."/>
            <person name="Gearin G."/>
            <person name="Goldberg J."/>
            <person name="Griggs A."/>
            <person name="Gujja S."/>
            <person name="Heiman D."/>
            <person name="Howarth C."/>
            <person name="Larson L."/>
            <person name="Lui A."/>
            <person name="MacDonald P.J.P."/>
            <person name="Montmayeur A."/>
            <person name="Murphy C."/>
            <person name="Neiman D."/>
            <person name="Pearson M."/>
            <person name="Priest M."/>
            <person name="Roberts A."/>
            <person name="Saif S."/>
            <person name="Shea T."/>
            <person name="Shenoy N."/>
            <person name="Sisk P."/>
            <person name="Stolte C."/>
            <person name="Sykes S."/>
            <person name="Wortman J."/>
            <person name="Nusbaum C."/>
            <person name="Birren B."/>
        </authorList>
    </citation>
    <scope>NUCLEOTIDE SEQUENCE [LARGE SCALE GENOMIC DNA]</scope>
    <source>
        <strain evidence="1">ATCC 700633</strain>
    </source>
</reference>
<dbReference type="RefSeq" id="WP_006702790.1">
    <property type="nucleotide sequence ID" value="NZ_KI391971.1"/>
</dbReference>
<dbReference type="eggNOG" id="ENOG502ZYCC">
    <property type="taxonomic scope" value="Bacteria"/>
</dbReference>
<name>D0BKN1_9LACT</name>
<dbReference type="Proteomes" id="UP000002939">
    <property type="component" value="Unassembled WGS sequence"/>
</dbReference>
<dbReference type="STRING" id="626369.HMPREF0446_00516"/>
<dbReference type="AlphaFoldDB" id="D0BKN1"/>
<accession>D0BKN1</accession>
<sequence length="196" mass="23200">MKFTRTIQEHLFIVEAKEAYQKEVEDLLTIVEEYFEENLEELNQLIPIHYGNIKVVSIENEYHVCVPNYEQKQLEEWITDCSYFLEIVQKTFKAGKRTKTLGKLVPFRFDSPVIIANHTFEVEDFYAHRFDDETWYVAPVDQEIESQPLSGAKAYEIFPDYPSFYDMMHLPTDTIVIFHKGEIVSVLNENSEDIWN</sequence>
<dbReference type="EMBL" id="ACRF02000013">
    <property type="protein sequence ID" value="EEW93634.1"/>
    <property type="molecule type" value="Genomic_DNA"/>
</dbReference>
<reference evidence="1" key="1">
    <citation type="submission" date="2009-09" db="EMBL/GenBank/DDBJ databases">
        <authorList>
            <consortium name="The Broad Institute Genome Sequencing Platform"/>
            <person name="Ward D."/>
            <person name="Feldgarden M."/>
            <person name="Earl A."/>
            <person name="Young S.K."/>
            <person name="Zeng Q."/>
            <person name="Koehrsen M."/>
            <person name="Alvarado L."/>
            <person name="Berlin A."/>
            <person name="Bochicchio J."/>
            <person name="Borenstein D."/>
            <person name="Chapman S.B."/>
            <person name="Chen Z."/>
            <person name="Engels R."/>
            <person name="Freedman E."/>
            <person name="Gellesch M."/>
            <person name="Goldberg J."/>
            <person name="Griggs A."/>
            <person name="Gujja S."/>
            <person name="Heilman E."/>
            <person name="Heiman D."/>
            <person name="Hepburn T."/>
            <person name="Howarth C."/>
            <person name="Jen D."/>
            <person name="Larson L."/>
            <person name="Lewis B."/>
            <person name="Mehta T."/>
            <person name="Park D."/>
            <person name="Pearson M."/>
            <person name="Roberts A."/>
            <person name="Saif S."/>
            <person name="Shea T."/>
            <person name="Shenoy N."/>
            <person name="Sisk P."/>
            <person name="Stolte C."/>
            <person name="Sykes S."/>
            <person name="Thomson T."/>
            <person name="Walk T."/>
            <person name="White J."/>
            <person name="Yandava C."/>
            <person name="Sibley C.D."/>
            <person name="Field T.R."/>
            <person name="Grinwis M."/>
            <person name="Eshaghurshan C.S."/>
            <person name="Surette M.G."/>
            <person name="Haas B."/>
            <person name="Nusbaum C."/>
            <person name="Birren B."/>
        </authorList>
    </citation>
    <scope>NUCLEOTIDE SEQUENCE [LARGE SCALE GENOMIC DNA]</scope>
    <source>
        <strain evidence="1">ATCC 700633</strain>
    </source>
</reference>
<protein>
    <submittedName>
        <fullName evidence="1">Uncharacterized protein</fullName>
    </submittedName>
</protein>
<dbReference type="HOGENOM" id="CLU_1183695_0_0_9"/>
<evidence type="ECO:0000313" key="2">
    <source>
        <dbReference type="Proteomes" id="UP000002939"/>
    </source>
</evidence>
<proteinExistence type="predicted"/>